<comment type="caution">
    <text evidence="4">The sequence shown here is derived from an EMBL/GenBank/DDBJ whole genome shotgun (WGS) entry which is preliminary data.</text>
</comment>
<dbReference type="PANTHER" id="PTHR30273:SF2">
    <property type="entry name" value="PROTEIN FECR"/>
    <property type="match status" value="1"/>
</dbReference>
<dbReference type="Pfam" id="PF04773">
    <property type="entry name" value="FecR"/>
    <property type="match status" value="1"/>
</dbReference>
<dbReference type="Pfam" id="PF16344">
    <property type="entry name" value="FecR_C"/>
    <property type="match status" value="1"/>
</dbReference>
<dbReference type="EMBL" id="JAGTXB010000007">
    <property type="protein sequence ID" value="MBS0029031.1"/>
    <property type="molecule type" value="Genomic_DNA"/>
</dbReference>
<feature type="domain" description="Protein FecR C-terminal" evidence="3">
    <location>
        <begin position="324"/>
        <end position="391"/>
    </location>
</feature>
<feature type="transmembrane region" description="Helical" evidence="1">
    <location>
        <begin position="73"/>
        <end position="97"/>
    </location>
</feature>
<proteinExistence type="predicted"/>
<dbReference type="RefSeq" id="WP_211974125.1">
    <property type="nucleotide sequence ID" value="NZ_CBFHAM010000024.1"/>
</dbReference>
<evidence type="ECO:0000259" key="3">
    <source>
        <dbReference type="Pfam" id="PF16344"/>
    </source>
</evidence>
<dbReference type="InterPro" id="IPR006860">
    <property type="entry name" value="FecR"/>
</dbReference>
<evidence type="ECO:0000313" key="5">
    <source>
        <dbReference type="Proteomes" id="UP000676386"/>
    </source>
</evidence>
<feature type="domain" description="FecR protein" evidence="2">
    <location>
        <begin position="177"/>
        <end position="280"/>
    </location>
</feature>
<keyword evidence="5" id="KW-1185">Reference proteome</keyword>
<evidence type="ECO:0000256" key="1">
    <source>
        <dbReference type="SAM" id="Phobius"/>
    </source>
</evidence>
<dbReference type="PANTHER" id="PTHR30273">
    <property type="entry name" value="PERIPLASMIC SIGNAL SENSOR AND SIGMA FACTOR ACTIVATOR FECR-RELATED"/>
    <property type="match status" value="1"/>
</dbReference>
<evidence type="ECO:0000259" key="2">
    <source>
        <dbReference type="Pfam" id="PF04773"/>
    </source>
</evidence>
<gene>
    <name evidence="4" type="ORF">KE626_17045</name>
</gene>
<dbReference type="InterPro" id="IPR032508">
    <property type="entry name" value="FecR_C"/>
</dbReference>
<organism evidence="4 5">
    <name type="scientific">Chitinophaga hostae</name>
    <dbReference type="NCBI Taxonomy" id="2831022"/>
    <lineage>
        <taxon>Bacteria</taxon>
        <taxon>Pseudomonadati</taxon>
        <taxon>Bacteroidota</taxon>
        <taxon>Chitinophagia</taxon>
        <taxon>Chitinophagales</taxon>
        <taxon>Chitinophagaceae</taxon>
        <taxon>Chitinophaga</taxon>
    </lineage>
</organism>
<dbReference type="Proteomes" id="UP000676386">
    <property type="component" value="Unassembled WGS sequence"/>
</dbReference>
<protein>
    <submittedName>
        <fullName evidence="4">FecR family protein</fullName>
    </submittedName>
</protein>
<dbReference type="InterPro" id="IPR012373">
    <property type="entry name" value="Ferrdict_sens_TM"/>
</dbReference>
<sequence>MQDLQRAIENYLAGTASLEEQQLVNNWYYSFDDDNIAIPADDRALREKIRERIHVRLRQTLDLNTSPTGRTTVFYISRIAAAVLLLLGLAGGAWFFLQPGKQARTPVISQNIGKKGNIVPGGNRAVLVLANGDSILLDNAGNGMLSQQGNTSVIKLNSGMLAYKAGHASGGAVTYNTIRTPRGGQYQVTLPDGTEVWLNAASSLKFPTAFTGNSREVSLSGEGYFEVKPFTDSKGKKIPFLVRVLSRKEDMTVRVLGTKFNIMAYEDEATINTALLEGAVAASSGADSVMIKPGERASLAHGQQHFKTGPADFRDILAWKNGEFRFREAGIKDIMRQLCRWYDVEVEYRDAADNVKLSGIIPKTEDISVLLDALQATGKVHFEVKNRKIIVQPL</sequence>
<keyword evidence="1" id="KW-0472">Membrane</keyword>
<reference evidence="4 5" key="1">
    <citation type="submission" date="2021-04" db="EMBL/GenBank/DDBJ databases">
        <title>Chitinophaga sp. nov., isolated from the rhizosphere soil.</title>
        <authorList>
            <person name="He S."/>
        </authorList>
    </citation>
    <scope>NUCLEOTIDE SEQUENCE [LARGE SCALE GENOMIC DNA]</scope>
    <source>
        <strain evidence="4 5">2R12</strain>
    </source>
</reference>
<accession>A0ABS5J1W0</accession>
<keyword evidence="1" id="KW-0812">Transmembrane</keyword>
<evidence type="ECO:0000313" key="4">
    <source>
        <dbReference type="EMBL" id="MBS0029031.1"/>
    </source>
</evidence>
<name>A0ABS5J1W0_9BACT</name>
<dbReference type="Gene3D" id="3.55.50.30">
    <property type="match status" value="1"/>
</dbReference>
<dbReference type="Gene3D" id="2.60.120.1440">
    <property type="match status" value="1"/>
</dbReference>
<keyword evidence="1" id="KW-1133">Transmembrane helix</keyword>